<dbReference type="EMBL" id="JABXXR010000034">
    <property type="protein sequence ID" value="NVN40264.1"/>
    <property type="molecule type" value="Genomic_DNA"/>
</dbReference>
<dbReference type="Pfam" id="PF07715">
    <property type="entry name" value="Plug"/>
    <property type="match status" value="1"/>
</dbReference>
<evidence type="ECO:0000256" key="11">
    <source>
        <dbReference type="PROSITE-ProRule" id="PRU01360"/>
    </source>
</evidence>
<keyword evidence="9 11" id="KW-0472">Membrane</keyword>
<dbReference type="PANTHER" id="PTHR32552">
    <property type="entry name" value="FERRICHROME IRON RECEPTOR-RELATED"/>
    <property type="match status" value="1"/>
</dbReference>
<feature type="signal peptide" evidence="14">
    <location>
        <begin position="1"/>
        <end position="41"/>
    </location>
</feature>
<evidence type="ECO:0000256" key="13">
    <source>
        <dbReference type="SAM" id="MobiDB-lite"/>
    </source>
</evidence>
<dbReference type="RefSeq" id="WP_176613234.1">
    <property type="nucleotide sequence ID" value="NZ_JABXXR010000034.1"/>
</dbReference>
<keyword evidence="6" id="KW-0408">Iron</keyword>
<proteinExistence type="inferred from homology"/>
<evidence type="ECO:0000256" key="3">
    <source>
        <dbReference type="ARBA" id="ARBA00022452"/>
    </source>
</evidence>
<feature type="domain" description="TonB-dependent receptor plug" evidence="16">
    <location>
        <begin position="93"/>
        <end position="198"/>
    </location>
</feature>
<evidence type="ECO:0000256" key="8">
    <source>
        <dbReference type="ARBA" id="ARBA00023077"/>
    </source>
</evidence>
<feature type="chain" id="PRO_5033060853" evidence="14">
    <location>
        <begin position="42"/>
        <end position="784"/>
    </location>
</feature>
<accession>A0A850P8G8</accession>
<name>A0A850P8G8_9PROT</name>
<dbReference type="Proteomes" id="UP000585665">
    <property type="component" value="Unassembled WGS sequence"/>
</dbReference>
<keyword evidence="7" id="KW-0406">Ion transport</keyword>
<keyword evidence="2 11" id="KW-0813">Transport</keyword>
<evidence type="ECO:0000259" key="16">
    <source>
        <dbReference type="Pfam" id="PF07715"/>
    </source>
</evidence>
<keyword evidence="5 11" id="KW-0812">Transmembrane</keyword>
<protein>
    <submittedName>
        <fullName evidence="17">TonB-dependent receptor</fullName>
    </submittedName>
</protein>
<keyword evidence="10 11" id="KW-0998">Cell outer membrane</keyword>
<dbReference type="AlphaFoldDB" id="A0A850P8G8"/>
<evidence type="ECO:0000256" key="5">
    <source>
        <dbReference type="ARBA" id="ARBA00022692"/>
    </source>
</evidence>
<dbReference type="GO" id="GO:0009279">
    <property type="term" value="C:cell outer membrane"/>
    <property type="evidence" value="ECO:0007669"/>
    <property type="project" value="UniProtKB-SubCell"/>
</dbReference>
<sequence>MGLTPRSSVRRRQATRLSWQGRTAAAVVLPALLGCPLDATAAATPQPPHRASTPRSVTPARQRAATPSRPTPVGEDMTVNAARRAFHFSGAQHVADSATRITAATLARHNVVGLTGLQNLAPNVTIQSLLGTASTNFYIRGIGFSDYTQNNTSSVMTYIDGVPFPLSTMAAGMMFDIDTVDIQPGVTGTTHGLADTGGDVNIHTADPTRTWHAGATQDIASYARSRSDAYISGPLTDTLSFRIAGETIHGGGWQTSPANHTSLGDADSWALRAKLRWTPTARTTIQLTGHWLQDDSGVVVGKPVINFLASQKIPTLGYQQANWDLRPQFAHLIGRSADTKPSEHNTFWGFDLNMAHDFGFATLRSISAYETEREGEYTDQDGTTYASGDQYRNIVANSFTQELNLTSKDHGQPLQWVVGMTYNRVRMSQQFYFDFTAYVPLRGYLSETSFRQNQQTFNQYAHVSYRLPYHITLFGGINHEADDRQLLGLRTVHFGINDLNFTNEGASANQFAGTLGIQWQALSNLMFYYKMAKGFKPGGFTGNNTVVQAQLTPFGPETVLSYEAGFKSDIIPNVFRLNAAAFYYDYHGQQYISSYLVPSYGPLGMFVNIPKSEIWGIEFSAAIHPLPHVYVTQNFGYERGKYQKFMALNSTATNAYYTAHGVWQAVYTDFGGVDSGIPKLTLNGTADYRFNPLRHYELETGLDWMYRGSQALVAGGLGSYRLPAYFLMGAHMTFHPLSDRWSATIYAQNLLNRQYFVAGGQATTTYFWIPGAPRFIGGRLSVTF</sequence>
<dbReference type="PANTHER" id="PTHR32552:SF81">
    <property type="entry name" value="TONB-DEPENDENT OUTER MEMBRANE RECEPTOR"/>
    <property type="match status" value="1"/>
</dbReference>
<keyword evidence="3 11" id="KW-1134">Transmembrane beta strand</keyword>
<comment type="subcellular location">
    <subcellularLocation>
        <location evidence="1 11">Cell outer membrane</location>
        <topology evidence="1 11">Multi-pass membrane protein</topology>
    </subcellularLocation>
</comment>
<dbReference type="InterPro" id="IPR012910">
    <property type="entry name" value="Plug_dom"/>
</dbReference>
<dbReference type="SUPFAM" id="SSF56935">
    <property type="entry name" value="Porins"/>
    <property type="match status" value="1"/>
</dbReference>
<dbReference type="InterPro" id="IPR036942">
    <property type="entry name" value="Beta-barrel_TonB_sf"/>
</dbReference>
<evidence type="ECO:0000256" key="9">
    <source>
        <dbReference type="ARBA" id="ARBA00023136"/>
    </source>
</evidence>
<evidence type="ECO:0000256" key="7">
    <source>
        <dbReference type="ARBA" id="ARBA00023065"/>
    </source>
</evidence>
<organism evidence="17 18">
    <name type="scientific">Ameyamaea chiangmaiensis</name>
    <dbReference type="NCBI Taxonomy" id="442969"/>
    <lineage>
        <taxon>Bacteria</taxon>
        <taxon>Pseudomonadati</taxon>
        <taxon>Pseudomonadota</taxon>
        <taxon>Alphaproteobacteria</taxon>
        <taxon>Acetobacterales</taxon>
        <taxon>Acetobacteraceae</taxon>
        <taxon>Ameyamaea</taxon>
    </lineage>
</organism>
<keyword evidence="14" id="KW-0732">Signal</keyword>
<evidence type="ECO:0000259" key="15">
    <source>
        <dbReference type="Pfam" id="PF00593"/>
    </source>
</evidence>
<keyword evidence="4" id="KW-0410">Iron transport</keyword>
<comment type="similarity">
    <text evidence="11 12">Belongs to the TonB-dependent receptor family.</text>
</comment>
<evidence type="ECO:0000256" key="10">
    <source>
        <dbReference type="ARBA" id="ARBA00023237"/>
    </source>
</evidence>
<feature type="region of interest" description="Disordered" evidence="13">
    <location>
        <begin position="40"/>
        <end position="75"/>
    </location>
</feature>
<evidence type="ECO:0000256" key="6">
    <source>
        <dbReference type="ARBA" id="ARBA00023004"/>
    </source>
</evidence>
<dbReference type="PROSITE" id="PS52016">
    <property type="entry name" value="TONB_DEPENDENT_REC_3"/>
    <property type="match status" value="1"/>
</dbReference>
<dbReference type="PROSITE" id="PS51257">
    <property type="entry name" value="PROKAR_LIPOPROTEIN"/>
    <property type="match status" value="1"/>
</dbReference>
<reference evidence="17 18" key="1">
    <citation type="submission" date="2020-06" db="EMBL/GenBank/DDBJ databases">
        <title>Description of novel acetic acid bacteria.</title>
        <authorList>
            <person name="Sombolestani A."/>
        </authorList>
    </citation>
    <scope>NUCLEOTIDE SEQUENCE [LARGE SCALE GENOMIC DNA]</scope>
    <source>
        <strain evidence="17 18">LMG 27010</strain>
    </source>
</reference>
<keyword evidence="8 12" id="KW-0798">TonB box</keyword>
<dbReference type="InterPro" id="IPR039426">
    <property type="entry name" value="TonB-dep_rcpt-like"/>
</dbReference>
<dbReference type="GO" id="GO:0006826">
    <property type="term" value="P:iron ion transport"/>
    <property type="evidence" value="ECO:0007669"/>
    <property type="project" value="UniProtKB-KW"/>
</dbReference>
<evidence type="ECO:0000313" key="18">
    <source>
        <dbReference type="Proteomes" id="UP000585665"/>
    </source>
</evidence>
<evidence type="ECO:0000256" key="4">
    <source>
        <dbReference type="ARBA" id="ARBA00022496"/>
    </source>
</evidence>
<feature type="domain" description="TonB-dependent receptor-like beta-barrel" evidence="15">
    <location>
        <begin position="335"/>
        <end position="750"/>
    </location>
</feature>
<comment type="caution">
    <text evidence="17">The sequence shown here is derived from an EMBL/GenBank/DDBJ whole genome shotgun (WGS) entry which is preliminary data.</text>
</comment>
<dbReference type="Gene3D" id="2.40.170.20">
    <property type="entry name" value="TonB-dependent receptor, beta-barrel domain"/>
    <property type="match status" value="1"/>
</dbReference>
<evidence type="ECO:0000256" key="1">
    <source>
        <dbReference type="ARBA" id="ARBA00004571"/>
    </source>
</evidence>
<evidence type="ECO:0000256" key="14">
    <source>
        <dbReference type="SAM" id="SignalP"/>
    </source>
</evidence>
<dbReference type="InterPro" id="IPR000531">
    <property type="entry name" value="Beta-barrel_TonB"/>
</dbReference>
<keyword evidence="17" id="KW-0675">Receptor</keyword>
<gene>
    <name evidence="17" type="ORF">HUK82_06745</name>
</gene>
<evidence type="ECO:0000256" key="12">
    <source>
        <dbReference type="RuleBase" id="RU003357"/>
    </source>
</evidence>
<keyword evidence="18" id="KW-1185">Reference proteome</keyword>
<dbReference type="Pfam" id="PF00593">
    <property type="entry name" value="TonB_dep_Rec_b-barrel"/>
    <property type="match status" value="1"/>
</dbReference>
<evidence type="ECO:0000256" key="2">
    <source>
        <dbReference type="ARBA" id="ARBA00022448"/>
    </source>
</evidence>
<evidence type="ECO:0000313" key="17">
    <source>
        <dbReference type="EMBL" id="NVN40264.1"/>
    </source>
</evidence>